<dbReference type="Proteomes" id="UP000285697">
    <property type="component" value="Unassembled WGS sequence"/>
</dbReference>
<reference evidence="14 15" key="1">
    <citation type="submission" date="2018-08" db="EMBL/GenBank/DDBJ databases">
        <title>A genome reference for cultivated species of the human gut microbiota.</title>
        <authorList>
            <person name="Zou Y."/>
            <person name="Xue W."/>
            <person name="Luo G."/>
        </authorList>
    </citation>
    <scope>NUCLEOTIDE SEQUENCE [LARGE SCALE GENOMIC DNA]</scope>
    <source>
        <strain evidence="13 18">AF33-12</strain>
        <strain evidence="12 16">AM12-54</strain>
        <strain evidence="11 15">AM21-18</strain>
        <strain evidence="10 19">AM22-7AC</strain>
        <strain evidence="9 17">AM32-6</strain>
        <strain evidence="8 14">TF01-20-2</strain>
    </source>
</reference>
<dbReference type="EMBL" id="JAQMLA010000032">
    <property type="protein sequence ID" value="MDB8687263.1"/>
    <property type="molecule type" value="Genomic_DNA"/>
</dbReference>
<dbReference type="EMBL" id="JAQMLR010000003">
    <property type="protein sequence ID" value="MDB8738138.1"/>
    <property type="molecule type" value="Genomic_DNA"/>
</dbReference>
<protein>
    <submittedName>
        <fullName evidence="9">Uncharacterized protein</fullName>
    </submittedName>
</protein>
<evidence type="ECO:0000313" key="19">
    <source>
        <dbReference type="Proteomes" id="UP000285697"/>
    </source>
</evidence>
<dbReference type="Proteomes" id="UP000283992">
    <property type="component" value="Unassembled WGS sequence"/>
</dbReference>
<reference evidence="5" key="2">
    <citation type="journal article" date="2020" name="Cell Host Microbe">
        <title>Functional and Genomic Variation between Human-Derived Isolates of Lachnospiraceae Reveals Inter- and Intra-Species Diversity.</title>
        <authorList>
            <person name="Sorbara M.T."/>
            <person name="Littmann E.R."/>
            <person name="Fontana E."/>
            <person name="Moody T.U."/>
            <person name="Kohout C.E."/>
            <person name="Gjonbalaj M."/>
            <person name="Eaton V."/>
            <person name="Seok R."/>
            <person name="Leiner I.M."/>
            <person name="Pamer E.G."/>
        </authorList>
    </citation>
    <scope>NUCLEOTIDE SEQUENCE</scope>
    <source>
        <strain evidence="7">MSK.11.9</strain>
        <strain evidence="6">MSK.15.32</strain>
        <strain evidence="5">MSK.22.53</strain>
    </source>
</reference>
<dbReference type="Proteomes" id="UP001296580">
    <property type="component" value="Unassembled WGS sequence"/>
</dbReference>
<reference evidence="1" key="4">
    <citation type="submission" date="2021-10" db="EMBL/GenBank/DDBJ databases">
        <title>Collection of gut derived symbiotic bacterial strains cultured from healthy donors.</title>
        <authorList>
            <person name="Lin H."/>
            <person name="Littmann E."/>
            <person name="Claire K."/>
            <person name="Pamer E."/>
        </authorList>
    </citation>
    <scope>NUCLEOTIDE SEQUENCE</scope>
    <source>
        <strain evidence="1">MSK.23.4</strain>
    </source>
</reference>
<dbReference type="Proteomes" id="UP001149331">
    <property type="component" value="Unassembled WGS sequence"/>
</dbReference>
<dbReference type="EMBL" id="QSIR01000012">
    <property type="protein sequence ID" value="RHD06008.1"/>
    <property type="molecule type" value="Genomic_DNA"/>
</dbReference>
<dbReference type="EMBL" id="QRIA01000013">
    <property type="protein sequence ID" value="RHG17676.1"/>
    <property type="molecule type" value="Genomic_DNA"/>
</dbReference>
<reference evidence="2" key="6">
    <citation type="submission" date="2023-01" db="EMBL/GenBank/DDBJ databases">
        <title>Human gut microbiome strain richness.</title>
        <authorList>
            <person name="Chen-Liaw A."/>
        </authorList>
    </citation>
    <scope>NUCLEOTIDE SEQUENCE</scope>
    <source>
        <strain evidence="3">1001217st1_A9_1001217B_191108</strain>
        <strain evidence="2">RTP21484st1_H11_RTP21484_190118</strain>
    </source>
</reference>
<dbReference type="Proteomes" id="UP001211731">
    <property type="component" value="Unassembled WGS sequence"/>
</dbReference>
<dbReference type="EMBL" id="JAAIRV010000002">
    <property type="protein sequence ID" value="NSI57211.1"/>
    <property type="molecule type" value="Genomic_DNA"/>
</dbReference>
<dbReference type="Proteomes" id="UP001296643">
    <property type="component" value="Unassembled WGS sequence"/>
</dbReference>
<dbReference type="GeneID" id="57432290"/>
<evidence type="ECO:0000313" key="5">
    <source>
        <dbReference type="EMBL" id="NSI18962.1"/>
    </source>
</evidence>
<dbReference type="EMBL" id="JAPZEG010000001">
    <property type="protein sequence ID" value="MDE1202389.1"/>
    <property type="molecule type" value="Genomic_DNA"/>
</dbReference>
<dbReference type="EMBL" id="JAAIRM010000008">
    <property type="protein sequence ID" value="NSI18962.1"/>
    <property type="molecule type" value="Genomic_DNA"/>
</dbReference>
<dbReference type="EMBL" id="JAAIRY010000001">
    <property type="protein sequence ID" value="NSI64056.1"/>
    <property type="molecule type" value="Genomic_DNA"/>
</dbReference>
<sequence>MNNHQKEQQLEEQHLAQCLKIIQQNIHLYEDKESQYKKSPSVLPEGLLFALKKTLKLKAFSNCG</sequence>
<evidence type="ECO:0000313" key="14">
    <source>
        <dbReference type="Proteomes" id="UP000260808"/>
    </source>
</evidence>
<evidence type="ECO:0000313" key="9">
    <source>
        <dbReference type="EMBL" id="RHD06008.1"/>
    </source>
</evidence>
<dbReference type="EMBL" id="QRQE01000001">
    <property type="protein sequence ID" value="RHM81689.1"/>
    <property type="molecule type" value="Genomic_DNA"/>
</dbReference>
<dbReference type="EMBL" id="QRIS01000010">
    <property type="protein sequence ID" value="RHG84976.1"/>
    <property type="molecule type" value="Genomic_DNA"/>
</dbReference>
<evidence type="ECO:0000313" key="16">
    <source>
        <dbReference type="Proteomes" id="UP000283992"/>
    </source>
</evidence>
<evidence type="ECO:0000313" key="17">
    <source>
        <dbReference type="Proteomes" id="UP000284472"/>
    </source>
</evidence>
<evidence type="ECO:0000313" key="1">
    <source>
        <dbReference type="EMBL" id="MCB5494139.1"/>
    </source>
</evidence>
<evidence type="ECO:0000313" key="11">
    <source>
        <dbReference type="EMBL" id="RHG84976.1"/>
    </source>
</evidence>
<evidence type="ECO:0000313" key="4">
    <source>
        <dbReference type="EMBL" id="MDE1202389.1"/>
    </source>
</evidence>
<evidence type="ECO:0000313" key="15">
    <source>
        <dbReference type="Proteomes" id="UP000283981"/>
    </source>
</evidence>
<organism evidence="9 17">
    <name type="scientific">Mediterraneibacter gnavus</name>
    <name type="common">Ruminococcus gnavus</name>
    <dbReference type="NCBI Taxonomy" id="33038"/>
    <lineage>
        <taxon>Bacteria</taxon>
        <taxon>Bacillati</taxon>
        <taxon>Bacillota</taxon>
        <taxon>Clostridia</taxon>
        <taxon>Lachnospirales</taxon>
        <taxon>Lachnospiraceae</taxon>
        <taxon>Mediterraneibacter</taxon>
    </lineage>
</organism>
<reference evidence="5" key="3">
    <citation type="submission" date="2020-02" db="EMBL/GenBank/DDBJ databases">
        <authorList>
            <person name="Littmann E."/>
            <person name="Sorbara M."/>
        </authorList>
    </citation>
    <scope>NUCLEOTIDE SEQUENCE</scope>
    <source>
        <strain evidence="7">MSK.11.9</strain>
        <strain evidence="6">MSK.15.32</strain>
        <strain evidence="5">MSK.22.53</strain>
    </source>
</reference>
<evidence type="ECO:0000313" key="18">
    <source>
        <dbReference type="Proteomes" id="UP000285610"/>
    </source>
</evidence>
<evidence type="ECO:0000313" key="8">
    <source>
        <dbReference type="EMBL" id="RGM22810.1"/>
    </source>
</evidence>
<evidence type="ECO:0000313" key="10">
    <source>
        <dbReference type="EMBL" id="RHG17676.1"/>
    </source>
</evidence>
<evidence type="ECO:0000313" key="3">
    <source>
        <dbReference type="EMBL" id="MDB8738138.1"/>
    </source>
</evidence>
<evidence type="ECO:0000313" key="7">
    <source>
        <dbReference type="EMBL" id="NSI64056.1"/>
    </source>
</evidence>
<comment type="caution">
    <text evidence="9">The sequence shown here is derived from an EMBL/GenBank/DDBJ whole genome shotgun (WGS) entry which is preliminary data.</text>
</comment>
<dbReference type="Proteomes" id="UP001297422">
    <property type="component" value="Unassembled WGS sequence"/>
</dbReference>
<evidence type="ECO:0000313" key="6">
    <source>
        <dbReference type="EMBL" id="NSI57211.1"/>
    </source>
</evidence>
<accession>A0A2N5P6T2</accession>
<evidence type="ECO:0000313" key="12">
    <source>
        <dbReference type="EMBL" id="RHJ10523.1"/>
    </source>
</evidence>
<proteinExistence type="predicted"/>
<gene>
    <name evidence="12" type="ORF">DW142_10840</name>
    <name evidence="11" type="ORF">DW243_07395</name>
    <name evidence="10" type="ORF">DW270_10740</name>
    <name evidence="9" type="ORF">DW812_09500</name>
    <name evidence="13" type="ORF">DWZ50_00760</name>
    <name evidence="8" type="ORF">DXC31_09530</name>
    <name evidence="5" type="ORF">G4958_06310</name>
    <name evidence="7" type="ORF">G4981_01890</name>
    <name evidence="6" type="ORF">G4993_02180</name>
    <name evidence="1" type="ORF">LIQ10_10385</name>
    <name evidence="4" type="ORF">O4N78_02145</name>
    <name evidence="3" type="ORF">PNU63_04995</name>
    <name evidence="2" type="ORF">PNW85_11340</name>
</gene>
<evidence type="ECO:0000313" key="2">
    <source>
        <dbReference type="EMBL" id="MDB8687263.1"/>
    </source>
</evidence>
<dbReference type="Proteomes" id="UP000284472">
    <property type="component" value="Unassembled WGS sequence"/>
</dbReference>
<name>A0A2N5P6T2_MEDGN</name>
<dbReference type="AlphaFoldDB" id="A0A2N5P6T2"/>
<dbReference type="RefSeq" id="WP_004840696.1">
    <property type="nucleotide sequence ID" value="NZ_AP031446.1"/>
</dbReference>
<dbReference type="Proteomes" id="UP001296581">
    <property type="component" value="Unassembled WGS sequence"/>
</dbReference>
<dbReference type="Proteomes" id="UP000260808">
    <property type="component" value="Unassembled WGS sequence"/>
</dbReference>
<dbReference type="EMBL" id="QSSX01000020">
    <property type="protein sequence ID" value="RGM22810.1"/>
    <property type="molecule type" value="Genomic_DNA"/>
</dbReference>
<dbReference type="Proteomes" id="UP000283981">
    <property type="component" value="Unassembled WGS sequence"/>
</dbReference>
<dbReference type="EMBL" id="QRLN01000015">
    <property type="protein sequence ID" value="RHJ10523.1"/>
    <property type="molecule type" value="Genomic_DNA"/>
</dbReference>
<reference evidence="4" key="5">
    <citation type="submission" date="2022-12" db="EMBL/GenBank/DDBJ databases">
        <title>Genome of R. gnavus strain RSHDN_120.</title>
        <authorList>
            <person name="Abdugheni R."/>
        </authorList>
    </citation>
    <scope>NUCLEOTIDE SEQUENCE</scope>
    <source>
        <strain evidence="4">RSHDN_120</strain>
    </source>
</reference>
<evidence type="ECO:0000313" key="13">
    <source>
        <dbReference type="EMBL" id="RHM81689.1"/>
    </source>
</evidence>
<dbReference type="Proteomes" id="UP001212160">
    <property type="component" value="Unassembled WGS sequence"/>
</dbReference>
<dbReference type="Proteomes" id="UP000285610">
    <property type="component" value="Unassembled WGS sequence"/>
</dbReference>
<dbReference type="EMBL" id="JAJBNC010000015">
    <property type="protein sequence ID" value="MCB5494139.1"/>
    <property type="molecule type" value="Genomic_DNA"/>
</dbReference>